<dbReference type="NCBIfam" id="TIGR01568">
    <property type="entry name" value="A_thal_3678"/>
    <property type="match status" value="1"/>
</dbReference>
<keyword evidence="4 6" id="KW-0804">Transcription</keyword>
<feature type="compositionally biased region" description="Basic residues" evidence="7">
    <location>
        <begin position="221"/>
        <end position="232"/>
    </location>
</feature>
<dbReference type="GO" id="GO:0005634">
    <property type="term" value="C:nucleus"/>
    <property type="evidence" value="ECO:0007669"/>
    <property type="project" value="UniProtKB-SubCell"/>
</dbReference>
<feature type="region of interest" description="Disordered" evidence="7">
    <location>
        <begin position="197"/>
        <end position="254"/>
    </location>
</feature>
<dbReference type="PANTHER" id="PTHR33057">
    <property type="entry name" value="TRANSCRIPTION REPRESSOR OFP7-RELATED"/>
    <property type="match status" value="1"/>
</dbReference>
<dbReference type="Proteomes" id="UP001630127">
    <property type="component" value="Unassembled WGS sequence"/>
</dbReference>
<dbReference type="PROSITE" id="PS51754">
    <property type="entry name" value="OVATE"/>
    <property type="match status" value="1"/>
</dbReference>
<dbReference type="Pfam" id="PF04844">
    <property type="entry name" value="Ovate"/>
    <property type="match status" value="1"/>
</dbReference>
<reference evidence="9 10" key="1">
    <citation type="submission" date="2024-11" db="EMBL/GenBank/DDBJ databases">
        <title>A near-complete genome assembly of Cinchona calisaya.</title>
        <authorList>
            <person name="Lian D.C."/>
            <person name="Zhao X.W."/>
            <person name="Wei L."/>
        </authorList>
    </citation>
    <scope>NUCLEOTIDE SEQUENCE [LARGE SCALE GENOMIC DNA]</scope>
    <source>
        <tissue evidence="9">Nenye</tissue>
    </source>
</reference>
<name>A0ABD2ZL29_9GENT</name>
<evidence type="ECO:0000313" key="10">
    <source>
        <dbReference type="Proteomes" id="UP001630127"/>
    </source>
</evidence>
<dbReference type="InterPro" id="IPR006458">
    <property type="entry name" value="Ovate_C"/>
</dbReference>
<feature type="compositionally biased region" description="Basic and acidic residues" evidence="7">
    <location>
        <begin position="197"/>
        <end position="216"/>
    </location>
</feature>
<keyword evidence="3 6" id="KW-0805">Transcription regulation</keyword>
<evidence type="ECO:0000256" key="3">
    <source>
        <dbReference type="ARBA" id="ARBA00023015"/>
    </source>
</evidence>
<feature type="domain" description="OVATE" evidence="8">
    <location>
        <begin position="413"/>
        <end position="472"/>
    </location>
</feature>
<sequence>MIGLLEIEQPFYKVKYELESRKKWHEMKPHQIQPLLRPKKEQEGKIHQQLMKWGRKKVSSTSSHPSLITHVFPISWFSKFKHKDSCESKSAKKGEQLDLPSPSSSSLGRWKEGRFYSGDNDAYWRLSFGEEAEKSTVGLNSVLYHSDDDELGIPISHSKGFKPEDVEIARREVTWKFSDMVSDIRKPRNLDEKVGVRTENDAFRRKKSNEEAELKTPQRNPAKHHKLRKLGRKNLEERKAEKGSNKEEELASKSSMKVIFEEQPGRIIHTGDDFWGSRVSNLRKQQRSSFSNRNLGTIEEDCTLEASNFEESTAFSEKEDEEMSLQWKILKAIKTKEMKPKSEQQRRSVYIYRDYQSKRRKSTSRIKSHSPRTISKIECKIKALEDIKKAKRMKKKTKERAAGDATAFDSYALVKSSFNPQQDFRDSMIEMIIEKRIERPEELEELLACYLTLNYDEYHDLIVKVFRQVWYELIELYLATKLQNDHRSNDYQPFA</sequence>
<evidence type="ECO:0000256" key="6">
    <source>
        <dbReference type="RuleBase" id="RU367028"/>
    </source>
</evidence>
<dbReference type="EMBL" id="JBJUIK010000008">
    <property type="protein sequence ID" value="KAL3520152.1"/>
    <property type="molecule type" value="Genomic_DNA"/>
</dbReference>
<dbReference type="AlphaFoldDB" id="A0ABD2ZL29"/>
<dbReference type="PANTHER" id="PTHR33057:SF82">
    <property type="entry name" value="TRANSCRIPTION REPRESSOR OFP5"/>
    <property type="match status" value="1"/>
</dbReference>
<accession>A0ABD2ZL29</accession>
<protein>
    <recommendedName>
        <fullName evidence="6">Transcription repressor</fullName>
    </recommendedName>
    <alternativeName>
        <fullName evidence="6">Ovate family protein</fullName>
    </alternativeName>
</protein>
<evidence type="ECO:0000256" key="2">
    <source>
        <dbReference type="ARBA" id="ARBA00022491"/>
    </source>
</evidence>
<evidence type="ECO:0000256" key="5">
    <source>
        <dbReference type="ARBA" id="ARBA00023242"/>
    </source>
</evidence>
<proteinExistence type="predicted"/>
<feature type="compositionally biased region" description="Basic and acidic residues" evidence="7">
    <location>
        <begin position="233"/>
        <end position="251"/>
    </location>
</feature>
<keyword evidence="5 6" id="KW-0539">Nucleus</keyword>
<dbReference type="InterPro" id="IPR038933">
    <property type="entry name" value="Ovate"/>
</dbReference>
<organism evidence="9 10">
    <name type="scientific">Cinchona calisaya</name>
    <dbReference type="NCBI Taxonomy" id="153742"/>
    <lineage>
        <taxon>Eukaryota</taxon>
        <taxon>Viridiplantae</taxon>
        <taxon>Streptophyta</taxon>
        <taxon>Embryophyta</taxon>
        <taxon>Tracheophyta</taxon>
        <taxon>Spermatophyta</taxon>
        <taxon>Magnoliopsida</taxon>
        <taxon>eudicotyledons</taxon>
        <taxon>Gunneridae</taxon>
        <taxon>Pentapetalae</taxon>
        <taxon>asterids</taxon>
        <taxon>lamiids</taxon>
        <taxon>Gentianales</taxon>
        <taxon>Rubiaceae</taxon>
        <taxon>Cinchonoideae</taxon>
        <taxon>Cinchoneae</taxon>
        <taxon>Cinchona</taxon>
    </lineage>
</organism>
<keyword evidence="2 6" id="KW-0678">Repressor</keyword>
<dbReference type="GO" id="GO:0045892">
    <property type="term" value="P:negative regulation of DNA-templated transcription"/>
    <property type="evidence" value="ECO:0007669"/>
    <property type="project" value="UniProtKB-UniRule"/>
</dbReference>
<comment type="function">
    <text evidence="6">Transcriptional repressor that regulates multiple aspects of plant growth and development.</text>
</comment>
<comment type="caution">
    <text evidence="9">The sequence shown here is derived from an EMBL/GenBank/DDBJ whole genome shotgun (WGS) entry which is preliminary data.</text>
</comment>
<evidence type="ECO:0000313" key="9">
    <source>
        <dbReference type="EMBL" id="KAL3520152.1"/>
    </source>
</evidence>
<comment type="subcellular location">
    <subcellularLocation>
        <location evidence="1 6">Nucleus</location>
    </subcellularLocation>
</comment>
<evidence type="ECO:0000259" key="8">
    <source>
        <dbReference type="PROSITE" id="PS51754"/>
    </source>
</evidence>
<evidence type="ECO:0000256" key="7">
    <source>
        <dbReference type="SAM" id="MobiDB-lite"/>
    </source>
</evidence>
<gene>
    <name evidence="9" type="ORF">ACH5RR_018301</name>
</gene>
<evidence type="ECO:0000256" key="4">
    <source>
        <dbReference type="ARBA" id="ARBA00023163"/>
    </source>
</evidence>
<evidence type="ECO:0000256" key="1">
    <source>
        <dbReference type="ARBA" id="ARBA00004123"/>
    </source>
</evidence>
<keyword evidence="10" id="KW-1185">Reference proteome</keyword>